<dbReference type="CDD" id="cd06974">
    <property type="entry name" value="TerD_like"/>
    <property type="match status" value="1"/>
</dbReference>
<feature type="domain" description="TerD" evidence="2">
    <location>
        <begin position="1"/>
        <end position="212"/>
    </location>
</feature>
<dbReference type="Gene3D" id="2.60.60.30">
    <property type="entry name" value="sav2460 like domains"/>
    <property type="match status" value="1"/>
</dbReference>
<dbReference type="InterPro" id="IPR003325">
    <property type="entry name" value="TerD"/>
</dbReference>
<dbReference type="PANTHER" id="PTHR32097:SF17">
    <property type="entry name" value="CAMP-BINDING PROTEIN 1-RELATED"/>
    <property type="match status" value="1"/>
</dbReference>
<dbReference type="EMBL" id="FQUC01000004">
    <property type="protein sequence ID" value="SHF17106.1"/>
    <property type="molecule type" value="Genomic_DNA"/>
</dbReference>
<reference evidence="4" key="1">
    <citation type="submission" date="2016-11" db="EMBL/GenBank/DDBJ databases">
        <authorList>
            <person name="Varghese N."/>
            <person name="Submissions S."/>
        </authorList>
    </citation>
    <scope>NUCLEOTIDE SEQUENCE [LARGE SCALE GENOMIC DNA]</scope>
    <source>
        <strain evidence="4">DSM 27370</strain>
    </source>
</reference>
<dbReference type="GO" id="GO:0046690">
    <property type="term" value="P:response to tellurium ion"/>
    <property type="evidence" value="ECO:0007669"/>
    <property type="project" value="UniProtKB-KW"/>
</dbReference>
<evidence type="ECO:0000313" key="3">
    <source>
        <dbReference type="EMBL" id="SHF17106.1"/>
    </source>
</evidence>
<evidence type="ECO:0000259" key="2">
    <source>
        <dbReference type="Pfam" id="PF02342"/>
    </source>
</evidence>
<dbReference type="RefSeq" id="WP_062181547.1">
    <property type="nucleotide sequence ID" value="NZ_BBXL01000013.1"/>
</dbReference>
<evidence type="ECO:0000313" key="4">
    <source>
        <dbReference type="Proteomes" id="UP000184480"/>
    </source>
</evidence>
<organism evidence="3 4">
    <name type="scientific">Dysgonomonas macrotermitis</name>
    <dbReference type="NCBI Taxonomy" id="1346286"/>
    <lineage>
        <taxon>Bacteria</taxon>
        <taxon>Pseudomonadati</taxon>
        <taxon>Bacteroidota</taxon>
        <taxon>Bacteroidia</taxon>
        <taxon>Bacteroidales</taxon>
        <taxon>Dysgonomonadaceae</taxon>
        <taxon>Dysgonomonas</taxon>
    </lineage>
</organism>
<protein>
    <submittedName>
        <fullName evidence="3">Tellurium resistance protein TerZ</fullName>
    </submittedName>
</protein>
<dbReference type="STRING" id="1346286.SAMN05444362_10482"/>
<accession>A0A1M4ZHP3</accession>
<keyword evidence="1" id="KW-0778">Tellurium resistance</keyword>
<dbReference type="Proteomes" id="UP000184480">
    <property type="component" value="Unassembled WGS sequence"/>
</dbReference>
<dbReference type="Pfam" id="PF02342">
    <property type="entry name" value="TerD"/>
    <property type="match status" value="1"/>
</dbReference>
<dbReference type="OrthoDB" id="978360at2"/>
<name>A0A1M4ZHP3_9BACT</name>
<dbReference type="PANTHER" id="PTHR32097">
    <property type="entry name" value="CAMP-BINDING PROTEIN 1-RELATED"/>
    <property type="match status" value="1"/>
</dbReference>
<dbReference type="InterPro" id="IPR051324">
    <property type="entry name" value="Stress/Tellurium_Resist"/>
</dbReference>
<dbReference type="AlphaFoldDB" id="A0A1M4ZHP3"/>
<gene>
    <name evidence="3" type="ORF">SAMN05444362_10482</name>
</gene>
<sequence>MAINLQKGQRINLEKSSGAKLTQFCVGVNWGGIEYQAEEGGFLGFGKKTVTKTKDVDLDLSCVMYDENGNLCDHLYSPLYRPELLAQFGLNTGKLISITGAMRHTGDDLEGDKGGDDGLDNEIITVDLTKLGSNIHRIFFFLNNVGEEDFSQVPYAKIRMYEGTPVKVDSVYAEYNVVAEPQYRGKKALIMGELYKKGEDWKFNAIGDAFEDVFLGQTIQRITQNYAK</sequence>
<evidence type="ECO:0000256" key="1">
    <source>
        <dbReference type="ARBA" id="ARBA00022686"/>
    </source>
</evidence>
<keyword evidence="4" id="KW-1185">Reference proteome</keyword>
<proteinExistence type="predicted"/>